<name>A0ABR7M3P5_9BACT</name>
<accession>A0ABR7M3P5</accession>
<keyword evidence="2" id="KW-1185">Reference proteome</keyword>
<protein>
    <recommendedName>
        <fullName evidence="3">DUF4249 domain-containing protein</fullName>
    </recommendedName>
</protein>
<dbReference type="RefSeq" id="WP_187255005.1">
    <property type="nucleotide sequence ID" value="NZ_JBHULF010000006.1"/>
</dbReference>
<proteinExistence type="predicted"/>
<gene>
    <name evidence="1" type="ORF">BC349_01605</name>
</gene>
<reference evidence="1 2" key="1">
    <citation type="submission" date="2016-07" db="EMBL/GenBank/DDBJ databases">
        <title>Genome analysis of Flavihumibacter stibioxidans YS-17.</title>
        <authorList>
            <person name="Shi K."/>
            <person name="Han Y."/>
            <person name="Wang G."/>
        </authorList>
    </citation>
    <scope>NUCLEOTIDE SEQUENCE [LARGE SCALE GENOMIC DNA]</scope>
    <source>
        <strain evidence="1 2">YS-17</strain>
    </source>
</reference>
<evidence type="ECO:0000313" key="1">
    <source>
        <dbReference type="EMBL" id="MBC6489648.1"/>
    </source>
</evidence>
<dbReference type="Proteomes" id="UP000765802">
    <property type="component" value="Unassembled WGS sequence"/>
</dbReference>
<evidence type="ECO:0008006" key="3">
    <source>
        <dbReference type="Google" id="ProtNLM"/>
    </source>
</evidence>
<dbReference type="PROSITE" id="PS51257">
    <property type="entry name" value="PROKAR_LIPOPROTEIN"/>
    <property type="match status" value="1"/>
</dbReference>
<dbReference type="EMBL" id="MBUA01000001">
    <property type="protein sequence ID" value="MBC6489648.1"/>
    <property type="molecule type" value="Genomic_DNA"/>
</dbReference>
<sequence length="301" mass="33976">MKKVFIYTIIVLSAGFIFLSCEKTITITPPPYTGKVSIQSMLEPDSVAIVYFNRTVPYFDKKVSFADLVVRNAVVKISDGSNTDILKLDSAYDKLYCQYNYYYKGNTTVQLNKIYTLTISSGTDTYTATASTANLSKATIDSTSFTPVFKDLYGEHEGVIVYFKDIPSQTDYYRYEMERYVDTSTQLASQKIASACLGRDSVKVHELGRSVYNDAGQNGQQFKVVIEPAYSHKPGTKGWVYIQTIDKNAFDFFDQLDKQKLAQFNPFVEPVFLRDGQFGSKAIGYFSAMVKSNPVVYIYPE</sequence>
<organism evidence="1 2">
    <name type="scientific">Flavihumibacter stibioxidans</name>
    <dbReference type="NCBI Taxonomy" id="1834163"/>
    <lineage>
        <taxon>Bacteria</taxon>
        <taxon>Pseudomonadati</taxon>
        <taxon>Bacteroidota</taxon>
        <taxon>Chitinophagia</taxon>
        <taxon>Chitinophagales</taxon>
        <taxon>Chitinophagaceae</taxon>
        <taxon>Flavihumibacter</taxon>
    </lineage>
</organism>
<comment type="caution">
    <text evidence="1">The sequence shown here is derived from an EMBL/GenBank/DDBJ whole genome shotgun (WGS) entry which is preliminary data.</text>
</comment>
<dbReference type="Pfam" id="PF14054">
    <property type="entry name" value="DUF4249"/>
    <property type="match status" value="1"/>
</dbReference>
<dbReference type="InterPro" id="IPR025345">
    <property type="entry name" value="DUF4249"/>
</dbReference>
<evidence type="ECO:0000313" key="2">
    <source>
        <dbReference type="Proteomes" id="UP000765802"/>
    </source>
</evidence>